<dbReference type="Proteomes" id="UP000612055">
    <property type="component" value="Unassembled WGS sequence"/>
</dbReference>
<gene>
    <name evidence="1" type="ORF">HYH03_006414</name>
</gene>
<accession>A0A835YDD3</accession>
<dbReference type="AlphaFoldDB" id="A0A835YDD3"/>
<sequence length="315" mass="33154">MQASLGDVAAGYYGAGALRRNGPVAKAIAGAAQAAAAREDLSLRRLKLRFNLGKQFFFNLHPSAGHVPLDQLQELGSRHEFCNTVPSHRVRALVELLTGPAGFRKVGEKYSTSAHVVNERLNAKFIIGLDTSAPRVTVTKVSTSPLRAHYTALLGGPSQLDLRLKLHGYGVPTHDSMAQPAAQAVVAACNAIGIEAFAESAGDVHLPVGMRLATFRRKHKEIYEGAFRVGNKTVPLKISIKTLRDGKGGPRTEVSGTLPAANADLAELLAAARRRGGGGEEQAEGGAGGERCGTAWWAAVLRAVAAFAEAVNAQG</sequence>
<keyword evidence="2" id="KW-1185">Reference proteome</keyword>
<dbReference type="EMBL" id="JAEHOE010000024">
    <property type="protein sequence ID" value="KAG2495469.1"/>
    <property type="molecule type" value="Genomic_DNA"/>
</dbReference>
<evidence type="ECO:0000313" key="1">
    <source>
        <dbReference type="EMBL" id="KAG2495469.1"/>
    </source>
</evidence>
<name>A0A835YDD3_9CHLO</name>
<reference evidence="1" key="1">
    <citation type="journal article" date="2020" name="bioRxiv">
        <title>Comparative genomics of Chlamydomonas.</title>
        <authorList>
            <person name="Craig R.J."/>
            <person name="Hasan A.R."/>
            <person name="Ness R.W."/>
            <person name="Keightley P.D."/>
        </authorList>
    </citation>
    <scope>NUCLEOTIDE SEQUENCE</scope>
    <source>
        <strain evidence="1">CCAP 11/70</strain>
    </source>
</reference>
<evidence type="ECO:0000313" key="2">
    <source>
        <dbReference type="Proteomes" id="UP000612055"/>
    </source>
</evidence>
<protein>
    <submittedName>
        <fullName evidence="1">Uncharacterized protein</fullName>
    </submittedName>
</protein>
<comment type="caution">
    <text evidence="1">The sequence shown here is derived from an EMBL/GenBank/DDBJ whole genome shotgun (WGS) entry which is preliminary data.</text>
</comment>
<organism evidence="1 2">
    <name type="scientific">Edaphochlamys debaryana</name>
    <dbReference type="NCBI Taxonomy" id="47281"/>
    <lineage>
        <taxon>Eukaryota</taxon>
        <taxon>Viridiplantae</taxon>
        <taxon>Chlorophyta</taxon>
        <taxon>core chlorophytes</taxon>
        <taxon>Chlorophyceae</taxon>
        <taxon>CS clade</taxon>
        <taxon>Chlamydomonadales</taxon>
        <taxon>Chlamydomonadales incertae sedis</taxon>
        <taxon>Edaphochlamys</taxon>
    </lineage>
</organism>
<proteinExistence type="predicted"/>